<protein>
    <submittedName>
        <fullName evidence="1">Uncharacterized protein</fullName>
    </submittedName>
</protein>
<gene>
    <name evidence="1" type="ORF">T4D_2594</name>
</gene>
<name>A0A0V1FFM2_TRIPS</name>
<evidence type="ECO:0000313" key="1">
    <source>
        <dbReference type="EMBL" id="KRY84693.1"/>
    </source>
</evidence>
<comment type="caution">
    <text evidence="1">The sequence shown here is derived from an EMBL/GenBank/DDBJ whole genome shotgun (WGS) entry which is preliminary data.</text>
</comment>
<accession>A0A0V1FFM2</accession>
<proteinExistence type="predicted"/>
<dbReference type="AlphaFoldDB" id="A0A0V1FFM2"/>
<keyword evidence="2" id="KW-1185">Reference proteome</keyword>
<reference evidence="1 2" key="1">
    <citation type="submission" date="2015-01" db="EMBL/GenBank/DDBJ databases">
        <title>Evolution of Trichinella species and genotypes.</title>
        <authorList>
            <person name="Korhonen P.K."/>
            <person name="Edoardo P."/>
            <person name="Giuseppe L.R."/>
            <person name="Gasser R.B."/>
        </authorList>
    </citation>
    <scope>NUCLEOTIDE SEQUENCE [LARGE SCALE GENOMIC DNA]</scope>
    <source>
        <strain evidence="1">ISS470</strain>
    </source>
</reference>
<evidence type="ECO:0000313" key="2">
    <source>
        <dbReference type="Proteomes" id="UP000054995"/>
    </source>
</evidence>
<organism evidence="1 2">
    <name type="scientific">Trichinella pseudospiralis</name>
    <name type="common">Parasitic roundworm</name>
    <dbReference type="NCBI Taxonomy" id="6337"/>
    <lineage>
        <taxon>Eukaryota</taxon>
        <taxon>Metazoa</taxon>
        <taxon>Ecdysozoa</taxon>
        <taxon>Nematoda</taxon>
        <taxon>Enoplea</taxon>
        <taxon>Dorylaimia</taxon>
        <taxon>Trichinellida</taxon>
        <taxon>Trichinellidae</taxon>
        <taxon>Trichinella</taxon>
    </lineage>
</organism>
<dbReference type="Proteomes" id="UP000054995">
    <property type="component" value="Unassembled WGS sequence"/>
</dbReference>
<dbReference type="EMBL" id="JYDT01000109">
    <property type="protein sequence ID" value="KRY84693.1"/>
    <property type="molecule type" value="Genomic_DNA"/>
</dbReference>
<sequence length="88" mass="10127">MITIRRFSTAVTVAIDWRAIFIGLLLRRRSRVSASPRNSRHVALPPAYHLFTATFSAAKLAAANYRLEQGLPRLQRYVRCVKEEKKNE</sequence>